<dbReference type="PANTHER" id="PTHR18964">
    <property type="entry name" value="ROK (REPRESSOR, ORF, KINASE) FAMILY"/>
    <property type="match status" value="1"/>
</dbReference>
<organism evidence="4 5">
    <name type="scientific">Jeotgalibaca arthritidis</name>
    <dbReference type="NCBI Taxonomy" id="1868794"/>
    <lineage>
        <taxon>Bacteria</taxon>
        <taxon>Bacillati</taxon>
        <taxon>Bacillota</taxon>
        <taxon>Bacilli</taxon>
        <taxon>Lactobacillales</taxon>
        <taxon>Carnobacteriaceae</taxon>
        <taxon>Jeotgalibaca</taxon>
    </lineage>
</organism>
<gene>
    <name evidence="4" type="ORF">G7057_06890</name>
</gene>
<name>A0A6G7KA89_9LACT</name>
<sequence>MITDKFSIREQNETLVLNTIIHHPAISRAAISQVTGLNKASTSEIVKKLLDDSLVLETGAGNSTSSGGRKPILLELNKEAGCSLSIDLGYDYITSILTNLNGELIAEYKETGRTINKETVVERIKEIVTKFEHHYSKRTFELIGITIAVHGIVHDNQILFTPYSNLDDIDLTKELEELLHVPIFLENEANLSALGEKAFTTMKQNIVSISIHSGIGAGILINGELYHGNRGQGGEIGHMIIQPFGIKCPCGNEGCMEQYCSELAVLESYRYQTNNPELGLKDLAAGYLNGEKLEVELVIKTASYLAVGLNNLIVHFDPELVILNATLFEELPFLLTLIQEKMVSEFAKSVPLELSNIGKEATLLGGTVVNLQAFFHIPNLNFLQLNKH</sequence>
<evidence type="ECO:0000256" key="3">
    <source>
        <dbReference type="ARBA" id="ARBA00022629"/>
    </source>
</evidence>
<protein>
    <submittedName>
        <fullName evidence="4">ROK family transcriptional regulator</fullName>
    </submittedName>
</protein>
<dbReference type="Pfam" id="PF00480">
    <property type="entry name" value="ROK"/>
    <property type="match status" value="1"/>
</dbReference>
<dbReference type="CDD" id="cd24077">
    <property type="entry name" value="ASKHA_ATPase_ROK_SaXylR-like"/>
    <property type="match status" value="1"/>
</dbReference>
<evidence type="ECO:0000313" key="5">
    <source>
        <dbReference type="Proteomes" id="UP000501451"/>
    </source>
</evidence>
<dbReference type="PANTHER" id="PTHR18964:SF149">
    <property type="entry name" value="BIFUNCTIONAL UDP-N-ACETYLGLUCOSAMINE 2-EPIMERASE_N-ACETYLMANNOSAMINE KINASE"/>
    <property type="match status" value="1"/>
</dbReference>
<keyword evidence="5" id="KW-1185">Reference proteome</keyword>
<dbReference type="SUPFAM" id="SSF53067">
    <property type="entry name" value="Actin-like ATPase domain"/>
    <property type="match status" value="1"/>
</dbReference>
<dbReference type="PROSITE" id="PS01125">
    <property type="entry name" value="ROK"/>
    <property type="match status" value="1"/>
</dbReference>
<evidence type="ECO:0000313" key="4">
    <source>
        <dbReference type="EMBL" id="QII82184.1"/>
    </source>
</evidence>
<dbReference type="InterPro" id="IPR036390">
    <property type="entry name" value="WH_DNA-bd_sf"/>
</dbReference>
<accession>A0A6G7KA89</accession>
<dbReference type="RefSeq" id="WP_166162267.1">
    <property type="nucleotide sequence ID" value="NZ_CP049740.1"/>
</dbReference>
<dbReference type="GO" id="GO:0042732">
    <property type="term" value="P:D-xylose metabolic process"/>
    <property type="evidence" value="ECO:0007669"/>
    <property type="project" value="UniProtKB-KW"/>
</dbReference>
<proteinExistence type="inferred from homology"/>
<dbReference type="Gene3D" id="1.10.10.10">
    <property type="entry name" value="Winged helix-like DNA-binding domain superfamily/Winged helix DNA-binding domain"/>
    <property type="match status" value="1"/>
</dbReference>
<keyword evidence="3" id="KW-0859">Xylose metabolism</keyword>
<comment type="function">
    <text evidence="1">Transcriptional repressor of xylose-utilizing enzymes.</text>
</comment>
<evidence type="ECO:0000256" key="2">
    <source>
        <dbReference type="ARBA" id="ARBA00006479"/>
    </source>
</evidence>
<dbReference type="KEGG" id="jar:G7057_06890"/>
<dbReference type="EMBL" id="CP049740">
    <property type="protein sequence ID" value="QII82184.1"/>
    <property type="molecule type" value="Genomic_DNA"/>
</dbReference>
<dbReference type="InterPro" id="IPR000600">
    <property type="entry name" value="ROK"/>
</dbReference>
<dbReference type="InterPro" id="IPR049874">
    <property type="entry name" value="ROK_cs"/>
</dbReference>
<dbReference type="InterPro" id="IPR036388">
    <property type="entry name" value="WH-like_DNA-bd_sf"/>
</dbReference>
<dbReference type="SUPFAM" id="SSF46785">
    <property type="entry name" value="Winged helix' DNA-binding domain"/>
    <property type="match status" value="1"/>
</dbReference>
<keyword evidence="3" id="KW-0119">Carbohydrate metabolism</keyword>
<dbReference type="AlphaFoldDB" id="A0A6G7KA89"/>
<dbReference type="Proteomes" id="UP000501451">
    <property type="component" value="Chromosome"/>
</dbReference>
<dbReference type="InterPro" id="IPR043129">
    <property type="entry name" value="ATPase_NBD"/>
</dbReference>
<comment type="similarity">
    <text evidence="2">Belongs to the ROK (NagC/XylR) family.</text>
</comment>
<reference evidence="4 5" key="1">
    <citation type="journal article" date="2017" name="Int. J. Syst. Evol. Microbiol.">
        <title>Jeotgalibaca porci sp. nov. and Jeotgalibaca arthritidis sp. nov., isolated from pigs, and emended description of the genus Jeotgalibaca.</title>
        <authorList>
            <person name="Zamora L."/>
            <person name="Perez-Sancho M."/>
            <person name="Dominguez L."/>
            <person name="Fernandez-Garayzabal J.F."/>
            <person name="Vela A.I."/>
        </authorList>
    </citation>
    <scope>NUCLEOTIDE SEQUENCE [LARGE SCALE GENOMIC DNA]</scope>
    <source>
        <strain evidence="4 5">CECT 9157</strain>
    </source>
</reference>
<dbReference type="Gene3D" id="3.30.420.40">
    <property type="match status" value="2"/>
</dbReference>
<evidence type="ECO:0000256" key="1">
    <source>
        <dbReference type="ARBA" id="ARBA00002486"/>
    </source>
</evidence>